<sequence>MGVRLADIHLSQTLRKAGALCTGPCVKREPCALGTTFFFSLATLSIKGFYETLKVLSVQTSRVSNNIIPKISMLSIKRWNLGQFA</sequence>
<dbReference type="EMBL" id="RDQH01000334">
    <property type="protein sequence ID" value="RXH91380.1"/>
    <property type="molecule type" value="Genomic_DNA"/>
</dbReference>
<keyword evidence="2" id="KW-1185">Reference proteome</keyword>
<organism evidence="1 2">
    <name type="scientific">Malus domestica</name>
    <name type="common">Apple</name>
    <name type="synonym">Pyrus malus</name>
    <dbReference type="NCBI Taxonomy" id="3750"/>
    <lineage>
        <taxon>Eukaryota</taxon>
        <taxon>Viridiplantae</taxon>
        <taxon>Streptophyta</taxon>
        <taxon>Embryophyta</taxon>
        <taxon>Tracheophyta</taxon>
        <taxon>Spermatophyta</taxon>
        <taxon>Magnoliopsida</taxon>
        <taxon>eudicotyledons</taxon>
        <taxon>Gunneridae</taxon>
        <taxon>Pentapetalae</taxon>
        <taxon>rosids</taxon>
        <taxon>fabids</taxon>
        <taxon>Rosales</taxon>
        <taxon>Rosaceae</taxon>
        <taxon>Amygdaloideae</taxon>
        <taxon>Maleae</taxon>
        <taxon>Malus</taxon>
    </lineage>
</organism>
<comment type="caution">
    <text evidence="1">The sequence shown here is derived from an EMBL/GenBank/DDBJ whole genome shotgun (WGS) entry which is preliminary data.</text>
</comment>
<name>A0A498J7B4_MALDO</name>
<evidence type="ECO:0000313" key="2">
    <source>
        <dbReference type="Proteomes" id="UP000290289"/>
    </source>
</evidence>
<accession>A0A498J7B4</accession>
<proteinExistence type="predicted"/>
<protein>
    <submittedName>
        <fullName evidence="1">Uncharacterized protein</fullName>
    </submittedName>
</protein>
<reference evidence="1 2" key="1">
    <citation type="submission" date="2018-10" db="EMBL/GenBank/DDBJ databases">
        <title>A high-quality apple genome assembly.</title>
        <authorList>
            <person name="Hu J."/>
        </authorList>
    </citation>
    <scope>NUCLEOTIDE SEQUENCE [LARGE SCALE GENOMIC DNA]</scope>
    <source>
        <strain evidence="2">cv. HFTH1</strain>
        <tissue evidence="1">Young leaf</tissue>
    </source>
</reference>
<evidence type="ECO:0000313" key="1">
    <source>
        <dbReference type="EMBL" id="RXH91380.1"/>
    </source>
</evidence>
<dbReference type="AlphaFoldDB" id="A0A498J7B4"/>
<gene>
    <name evidence="1" type="ORF">DVH24_020403</name>
</gene>
<dbReference type="Proteomes" id="UP000290289">
    <property type="component" value="Chromosome 8"/>
</dbReference>